<dbReference type="EnsemblMetazoa" id="ISCW016274-RA">
    <property type="protein sequence ID" value="ISCW016274-PA"/>
    <property type="gene ID" value="ISCW016274"/>
</dbReference>
<dbReference type="EMBL" id="ABJB010161769">
    <property type="status" value="NOT_ANNOTATED_CDS"/>
    <property type="molecule type" value="Genomic_DNA"/>
</dbReference>
<dbReference type="Proteomes" id="UP000001555">
    <property type="component" value="Unassembled WGS sequence"/>
</dbReference>
<gene>
    <name evidence="1" type="ORF">IscW_ISCW016274</name>
</gene>
<evidence type="ECO:0000313" key="2">
    <source>
        <dbReference type="EnsemblMetazoa" id="ISCW016274-PA"/>
    </source>
</evidence>
<protein>
    <submittedName>
        <fullName evidence="1 2">Uncharacterized protein</fullName>
    </submittedName>
</protein>
<name>B7P213_IXOSC</name>
<dbReference type="HOGENOM" id="CLU_2252936_0_0_1"/>
<reference evidence="2" key="2">
    <citation type="submission" date="2020-05" db="UniProtKB">
        <authorList>
            <consortium name="EnsemblMetazoa"/>
        </authorList>
    </citation>
    <scope>IDENTIFICATION</scope>
    <source>
        <strain evidence="2">wikel</strain>
    </source>
</reference>
<evidence type="ECO:0000313" key="3">
    <source>
        <dbReference type="Proteomes" id="UP000001555"/>
    </source>
</evidence>
<dbReference type="VEuPathDB" id="VectorBase:ISCW016274"/>
<dbReference type="EMBL" id="DS619893">
    <property type="protein sequence ID" value="EEC00635.1"/>
    <property type="molecule type" value="Genomic_DNA"/>
</dbReference>
<dbReference type="PaxDb" id="6945-B7P213"/>
<dbReference type="VEuPathDB" id="VectorBase:ISCI016274"/>
<evidence type="ECO:0000313" key="1">
    <source>
        <dbReference type="EMBL" id="EEC00635.1"/>
    </source>
</evidence>
<keyword evidence="3" id="KW-1185">Reference proteome</keyword>
<dbReference type="AlphaFoldDB" id="B7P213"/>
<dbReference type="InParanoid" id="B7P213"/>
<sequence length="104" mass="11424">MTDDVFFRAVAHVGKKQLGADLFWHDSGATHAAAALTSGILKEGTQVRADMFPFLRGGGRREDQGGSSGYIGGWWWWRRCREGPAFFGVLSAPTTPWKRGRPAS</sequence>
<accession>B7P213</accession>
<reference evidence="1 3" key="1">
    <citation type="submission" date="2008-03" db="EMBL/GenBank/DDBJ databases">
        <title>Annotation of Ixodes scapularis.</title>
        <authorList>
            <consortium name="Ixodes scapularis Genome Project Consortium"/>
            <person name="Caler E."/>
            <person name="Hannick L.I."/>
            <person name="Bidwell S."/>
            <person name="Joardar V."/>
            <person name="Thiagarajan M."/>
            <person name="Amedeo P."/>
            <person name="Galinsky K.J."/>
            <person name="Schobel S."/>
            <person name="Inman J."/>
            <person name="Hostetler J."/>
            <person name="Miller J."/>
            <person name="Hammond M."/>
            <person name="Megy K."/>
            <person name="Lawson D."/>
            <person name="Kodira C."/>
            <person name="Sutton G."/>
            <person name="Meyer J."/>
            <person name="Hill C.A."/>
            <person name="Birren B."/>
            <person name="Nene V."/>
            <person name="Collins F."/>
            <person name="Alarcon-Chaidez F."/>
            <person name="Wikel S."/>
            <person name="Strausberg R."/>
        </authorList>
    </citation>
    <scope>NUCLEOTIDE SEQUENCE [LARGE SCALE GENOMIC DNA]</scope>
    <source>
        <strain evidence="3">Wikel</strain>
        <strain evidence="1">Wikel colony</strain>
    </source>
</reference>
<organism>
    <name type="scientific">Ixodes scapularis</name>
    <name type="common">Black-legged tick</name>
    <name type="synonym">Deer tick</name>
    <dbReference type="NCBI Taxonomy" id="6945"/>
    <lineage>
        <taxon>Eukaryota</taxon>
        <taxon>Metazoa</taxon>
        <taxon>Ecdysozoa</taxon>
        <taxon>Arthropoda</taxon>
        <taxon>Chelicerata</taxon>
        <taxon>Arachnida</taxon>
        <taxon>Acari</taxon>
        <taxon>Parasitiformes</taxon>
        <taxon>Ixodida</taxon>
        <taxon>Ixodoidea</taxon>
        <taxon>Ixodidae</taxon>
        <taxon>Ixodinae</taxon>
        <taxon>Ixodes</taxon>
    </lineage>
</organism>
<proteinExistence type="predicted"/>